<dbReference type="PANTHER" id="PTHR42855">
    <property type="entry name" value="ABC TRANSPORTER ATP-BINDING SUBUNIT"/>
    <property type="match status" value="1"/>
</dbReference>
<keyword evidence="9" id="KW-0175">Coiled coil</keyword>
<dbReference type="SUPFAM" id="SSF52540">
    <property type="entry name" value="P-loop containing nucleoside triphosphate hydrolases"/>
    <property type="match status" value="2"/>
</dbReference>
<dbReference type="Gene3D" id="1.10.287.380">
    <property type="entry name" value="Valyl-tRNA synthetase, C-terminal domain"/>
    <property type="match status" value="1"/>
</dbReference>
<dbReference type="InterPro" id="IPR032524">
    <property type="entry name" value="ABC_tran_C"/>
</dbReference>
<keyword evidence="1 9" id="KW-0963">Cytoplasm</keyword>
<dbReference type="InterPro" id="IPR043686">
    <property type="entry name" value="Uup"/>
</dbReference>
<evidence type="ECO:0000256" key="4">
    <source>
        <dbReference type="ARBA" id="ARBA00022763"/>
    </source>
</evidence>
<dbReference type="PROSITE" id="PS00211">
    <property type="entry name" value="ABC_TRANSPORTER_1"/>
    <property type="match status" value="2"/>
</dbReference>
<dbReference type="InterPro" id="IPR003593">
    <property type="entry name" value="AAA+_ATPase"/>
</dbReference>
<name>A0ABT1G617_9GAMM</name>
<dbReference type="EC" id="3.6.1.-" evidence="9"/>
<keyword evidence="8 9" id="KW-0234">DNA repair</keyword>
<organism evidence="12 13">
    <name type="scientific">Natronospira proteinivora</name>
    <dbReference type="NCBI Taxonomy" id="1807133"/>
    <lineage>
        <taxon>Bacteria</taxon>
        <taxon>Pseudomonadati</taxon>
        <taxon>Pseudomonadota</taxon>
        <taxon>Gammaproteobacteria</taxon>
        <taxon>Natronospirales</taxon>
        <taxon>Natronospiraceae</taxon>
        <taxon>Natronospira</taxon>
    </lineage>
</organism>
<dbReference type="EMBL" id="JALJYF010000001">
    <property type="protein sequence ID" value="MCP1726739.1"/>
    <property type="molecule type" value="Genomic_DNA"/>
</dbReference>
<feature type="compositionally biased region" description="Polar residues" evidence="10">
    <location>
        <begin position="487"/>
        <end position="511"/>
    </location>
</feature>
<keyword evidence="4 9" id="KW-0227">DNA damage</keyword>
<keyword evidence="6 9" id="KW-0067">ATP-binding</keyword>
<dbReference type="Proteomes" id="UP001523550">
    <property type="component" value="Unassembled WGS sequence"/>
</dbReference>
<comment type="subcellular location">
    <subcellularLocation>
        <location evidence="9">Cytoplasm</location>
    </subcellularLocation>
    <text evidence="9">Associates with ribosomes.</text>
</comment>
<dbReference type="SMART" id="SM00382">
    <property type="entry name" value="AAA"/>
    <property type="match status" value="2"/>
</dbReference>
<sequence>MRIIAGEMAVDEGVVWRRPEARIGFLGQALPPADERTVWEFVSEGLGHEAALIREFHELSMQTDEASMTRLGRVQEAMDAADAWAADQRVAHVLSRLDLHGDQTLSALSGGWRRRAALARALVAQPDLLLLDEPTNHLDILSIEWLEGYLKAFGGSLLFVTHDRAFLKNLATDILELDLGKLSLWPGNYAAYERERAHRLEVEARHQAEFDKKLAQEERWIRQGVKARRTRNEGRVRALKAMRQERAQRRERSGNADFDIQAAERSGKLVLEARELSHQQGDWHLEPLDLRVMRGDKIALVGPNGCGKTTLLRLLLGELEPDQGRLRHGSKLELAYFDQQRAALKPGQTPIDYVGEGRDFIDINGKQLHVISYLGDFLFSPEQARAPIDKLSGGESNRLMLARMFSQPANLLVLDEPTNDLDLETLELLEDRLVDYAGTLLLVSHDRDFIDQVATSVLAFEAPGMVREYVGGYSDWIDQGGSLAAYEQQTGASPATQTQDKGGSSKANKSSPPKRAKLSYKLKLELDALPGEIETLESKLARVQEKVADPEFYQQDQQTIRDTLDEMETIEKRLEAKTERWLALEEKAGA</sequence>
<evidence type="ECO:0000256" key="8">
    <source>
        <dbReference type="ARBA" id="ARBA00023204"/>
    </source>
</evidence>
<feature type="domain" description="ABC transporter" evidence="11">
    <location>
        <begin position="269"/>
        <end position="488"/>
    </location>
</feature>
<keyword evidence="13" id="KW-1185">Reference proteome</keyword>
<comment type="caution">
    <text evidence="9">Lacks conserved residue(s) required for the propagation of feature annotation.</text>
</comment>
<dbReference type="InterPro" id="IPR037118">
    <property type="entry name" value="Val-tRNA_synth_C_sf"/>
</dbReference>
<evidence type="ECO:0000256" key="9">
    <source>
        <dbReference type="HAMAP-Rule" id="MF_00848"/>
    </source>
</evidence>
<dbReference type="InterPro" id="IPR051309">
    <property type="entry name" value="ABCF_ATPase"/>
</dbReference>
<feature type="binding site" evidence="9">
    <location>
        <begin position="302"/>
        <end position="309"/>
    </location>
    <ligand>
        <name>ATP</name>
        <dbReference type="ChEBI" id="CHEBI:30616"/>
        <label>2</label>
    </ligand>
</feature>
<dbReference type="PROSITE" id="PS50893">
    <property type="entry name" value="ABC_TRANSPORTER_2"/>
    <property type="match status" value="2"/>
</dbReference>
<dbReference type="InterPro" id="IPR027417">
    <property type="entry name" value="P-loop_NTPase"/>
</dbReference>
<dbReference type="CDD" id="cd03221">
    <property type="entry name" value="ABCF_EF-3"/>
    <property type="match status" value="1"/>
</dbReference>
<proteinExistence type="inferred from homology"/>
<dbReference type="Pfam" id="PF00005">
    <property type="entry name" value="ABC_tran"/>
    <property type="match status" value="2"/>
</dbReference>
<comment type="function">
    <text evidence="9">Probably plays a role in ribosome assembly or function. May be involved in resolution of branched DNA intermediates that result from template switching in postreplication gaps. Binds DNA and has ATPase activity.</text>
</comment>
<keyword evidence="3 9" id="KW-0547">Nucleotide-binding</keyword>
<feature type="coiled-coil region" evidence="9">
    <location>
        <begin position="526"/>
        <end position="587"/>
    </location>
</feature>
<accession>A0ABT1G617</accession>
<dbReference type="Pfam" id="PF16326">
    <property type="entry name" value="ABC_tran_CTD"/>
    <property type="match status" value="1"/>
</dbReference>
<dbReference type="Pfam" id="PF12848">
    <property type="entry name" value="ABC_tran_Xtn"/>
    <property type="match status" value="1"/>
</dbReference>
<keyword evidence="2 9" id="KW-0677">Repeat</keyword>
<dbReference type="InterPro" id="IPR032781">
    <property type="entry name" value="ABC_tran_Xtn"/>
</dbReference>
<feature type="region of interest" description="Disordered" evidence="10">
    <location>
        <begin position="487"/>
        <end position="515"/>
    </location>
</feature>
<evidence type="ECO:0000259" key="11">
    <source>
        <dbReference type="PROSITE" id="PS50893"/>
    </source>
</evidence>
<evidence type="ECO:0000256" key="10">
    <source>
        <dbReference type="SAM" id="MobiDB-lite"/>
    </source>
</evidence>
<feature type="domain" description="ABC transporter" evidence="11">
    <location>
        <begin position="1"/>
        <end position="204"/>
    </location>
</feature>
<dbReference type="InterPro" id="IPR003439">
    <property type="entry name" value="ABC_transporter-like_ATP-bd"/>
</dbReference>
<evidence type="ECO:0000256" key="3">
    <source>
        <dbReference type="ARBA" id="ARBA00022741"/>
    </source>
</evidence>
<dbReference type="Gene3D" id="3.40.50.300">
    <property type="entry name" value="P-loop containing nucleotide triphosphate hydrolases"/>
    <property type="match status" value="2"/>
</dbReference>
<gene>
    <name evidence="9" type="primary">uup</name>
    <name evidence="12" type="ORF">J2T60_000704</name>
</gene>
<evidence type="ECO:0000256" key="7">
    <source>
        <dbReference type="ARBA" id="ARBA00023125"/>
    </source>
</evidence>
<dbReference type="PANTHER" id="PTHR42855:SF1">
    <property type="entry name" value="ABC TRANSPORTER DOMAIN-CONTAINING PROTEIN"/>
    <property type="match status" value="1"/>
</dbReference>
<comment type="caution">
    <text evidence="12">The sequence shown here is derived from an EMBL/GenBank/DDBJ whole genome shotgun (WGS) entry which is preliminary data.</text>
</comment>
<reference evidence="12 13" key="1">
    <citation type="submission" date="2022-03" db="EMBL/GenBank/DDBJ databases">
        <title>Genomic Encyclopedia of Type Strains, Phase III (KMG-III): the genomes of soil and plant-associated and newly described type strains.</title>
        <authorList>
            <person name="Whitman W."/>
        </authorList>
    </citation>
    <scope>NUCLEOTIDE SEQUENCE [LARGE SCALE GENOMIC DNA]</scope>
    <source>
        <strain evidence="12 13">BSker1</strain>
    </source>
</reference>
<dbReference type="HAMAP" id="MF_00848">
    <property type="entry name" value="Uup"/>
    <property type="match status" value="1"/>
</dbReference>
<evidence type="ECO:0000313" key="13">
    <source>
        <dbReference type="Proteomes" id="UP001523550"/>
    </source>
</evidence>
<evidence type="ECO:0000313" key="12">
    <source>
        <dbReference type="EMBL" id="MCP1726739.1"/>
    </source>
</evidence>
<dbReference type="InterPro" id="IPR017871">
    <property type="entry name" value="ABC_transporter-like_CS"/>
</dbReference>
<dbReference type="GO" id="GO:0005524">
    <property type="term" value="F:ATP binding"/>
    <property type="evidence" value="ECO:0007669"/>
    <property type="project" value="UniProtKB-KW"/>
</dbReference>
<keyword evidence="5 9" id="KW-0378">Hydrolase</keyword>
<evidence type="ECO:0000256" key="6">
    <source>
        <dbReference type="ARBA" id="ARBA00022840"/>
    </source>
</evidence>
<comment type="catalytic activity">
    <reaction evidence="9">
        <text>ATP + H2O = ADP + phosphate + H(+)</text>
        <dbReference type="Rhea" id="RHEA:13065"/>
        <dbReference type="ChEBI" id="CHEBI:15377"/>
        <dbReference type="ChEBI" id="CHEBI:15378"/>
        <dbReference type="ChEBI" id="CHEBI:30616"/>
        <dbReference type="ChEBI" id="CHEBI:43474"/>
        <dbReference type="ChEBI" id="CHEBI:456216"/>
    </reaction>
</comment>
<comment type="similarity">
    <text evidence="9">Belongs to the ABC transporter superfamily. ABCF family. Uup subfamily.</text>
</comment>
<evidence type="ECO:0000256" key="5">
    <source>
        <dbReference type="ARBA" id="ARBA00022801"/>
    </source>
</evidence>
<protein>
    <recommendedName>
        <fullName evidence="9">ATP-binding protein Uup</fullName>
        <ecNumber evidence="9">3.6.1.-</ecNumber>
    </recommendedName>
</protein>
<evidence type="ECO:0000256" key="2">
    <source>
        <dbReference type="ARBA" id="ARBA00022737"/>
    </source>
</evidence>
<evidence type="ECO:0000256" key="1">
    <source>
        <dbReference type="ARBA" id="ARBA00022490"/>
    </source>
</evidence>
<keyword evidence="7 9" id="KW-0238">DNA-binding</keyword>